<gene>
    <name evidence="1" type="ORF">HDF09_000474</name>
</gene>
<accession>A0A7W8MR25</accession>
<dbReference type="EMBL" id="JACHDY010000001">
    <property type="protein sequence ID" value="MBB5315824.1"/>
    <property type="molecule type" value="Genomic_DNA"/>
</dbReference>
<comment type="caution">
    <text evidence="1">The sequence shown here is derived from an EMBL/GenBank/DDBJ whole genome shotgun (WGS) entry which is preliminary data.</text>
</comment>
<dbReference type="AlphaFoldDB" id="A0A7W8MR25"/>
<keyword evidence="2" id="KW-1185">Reference proteome</keyword>
<name>A0A7W8MR25_9BACT</name>
<reference evidence="1" key="1">
    <citation type="submission" date="2020-08" db="EMBL/GenBank/DDBJ databases">
        <title>Genomic Encyclopedia of Type Strains, Phase IV (KMG-V): Genome sequencing to study the core and pangenomes of soil and plant-associated prokaryotes.</title>
        <authorList>
            <person name="Whitman W."/>
        </authorList>
    </citation>
    <scope>NUCLEOTIDE SEQUENCE [LARGE SCALE GENOMIC DNA]</scope>
    <source>
        <strain evidence="1">M8UP27</strain>
    </source>
</reference>
<sequence>MEYLLRMERCRNCQFDLRHALAVVADDSLVQRQEALTLKLESAEKGTADYFAVLRHIVSLIVGQNLGLERFRQVIADRSGLPRVDVPLPYEPDAEMLHFEELAVHARVLALEAAIWLTEEWPTRFVDCARTAEVSYPALNRNAISVRWFNEVVMAGYAWHEIDTGTYRIKALTKNPPARAVTEIASETQAGGN</sequence>
<protein>
    <submittedName>
        <fullName evidence="1">Uncharacterized protein</fullName>
    </submittedName>
</protein>
<evidence type="ECO:0000313" key="1">
    <source>
        <dbReference type="EMBL" id="MBB5315824.1"/>
    </source>
</evidence>
<evidence type="ECO:0000313" key="2">
    <source>
        <dbReference type="Proteomes" id="UP000568106"/>
    </source>
</evidence>
<organism evidence="1 2">
    <name type="scientific">Tunturiibacter empetritectus</name>
    <dbReference type="NCBI Taxonomy" id="3069691"/>
    <lineage>
        <taxon>Bacteria</taxon>
        <taxon>Pseudomonadati</taxon>
        <taxon>Acidobacteriota</taxon>
        <taxon>Terriglobia</taxon>
        <taxon>Terriglobales</taxon>
        <taxon>Acidobacteriaceae</taxon>
        <taxon>Tunturiibacter</taxon>
    </lineage>
</organism>
<proteinExistence type="predicted"/>
<dbReference type="Proteomes" id="UP000568106">
    <property type="component" value="Unassembled WGS sequence"/>
</dbReference>